<dbReference type="InterPro" id="IPR002560">
    <property type="entry name" value="Transposase_DDE"/>
</dbReference>
<reference evidence="2" key="1">
    <citation type="journal article" date="2015" name="Nature">
        <title>Complex archaea that bridge the gap between prokaryotes and eukaryotes.</title>
        <authorList>
            <person name="Spang A."/>
            <person name="Saw J.H."/>
            <person name="Jorgensen S.L."/>
            <person name="Zaremba-Niedzwiedzka K."/>
            <person name="Martijn J."/>
            <person name="Lind A.E."/>
            <person name="van Eijk R."/>
            <person name="Schleper C."/>
            <person name="Guy L."/>
            <person name="Ettema T.J."/>
        </authorList>
    </citation>
    <scope>NUCLEOTIDE SEQUENCE</scope>
</reference>
<feature type="domain" description="Transposase IS204/IS1001/IS1096/IS1165 DDE" evidence="1">
    <location>
        <begin position="10"/>
        <end position="108"/>
    </location>
</feature>
<dbReference type="AlphaFoldDB" id="A0A0F8ZHM3"/>
<dbReference type="PANTHER" id="PTHR33498">
    <property type="entry name" value="TRANSPOSASE FOR INSERTION SEQUENCE ELEMENT IS1557"/>
    <property type="match status" value="1"/>
</dbReference>
<dbReference type="PANTHER" id="PTHR33498:SF1">
    <property type="entry name" value="TRANSPOSASE FOR INSERTION SEQUENCE ELEMENT IS1557"/>
    <property type="match status" value="1"/>
</dbReference>
<gene>
    <name evidence="2" type="ORF">LCGC14_2969460</name>
</gene>
<comment type="caution">
    <text evidence="2">The sequence shown here is derived from an EMBL/GenBank/DDBJ whole genome shotgun (WGS) entry which is preliminary data.</text>
</comment>
<evidence type="ECO:0000259" key="1">
    <source>
        <dbReference type="Pfam" id="PF01610"/>
    </source>
</evidence>
<organism evidence="2">
    <name type="scientific">marine sediment metagenome</name>
    <dbReference type="NCBI Taxonomy" id="412755"/>
    <lineage>
        <taxon>unclassified sequences</taxon>
        <taxon>metagenomes</taxon>
        <taxon>ecological metagenomes</taxon>
    </lineage>
</organism>
<dbReference type="Pfam" id="PF01610">
    <property type="entry name" value="DDE_Tnp_ISL3"/>
    <property type="match status" value="1"/>
</dbReference>
<feature type="non-terminal residue" evidence="2">
    <location>
        <position position="118"/>
    </location>
</feature>
<protein>
    <recommendedName>
        <fullName evidence="1">Transposase IS204/IS1001/IS1096/IS1165 DDE domain-containing protein</fullName>
    </recommendedName>
</protein>
<name>A0A0F8ZHM3_9ZZZZ</name>
<evidence type="ECO:0000313" key="2">
    <source>
        <dbReference type="EMBL" id="KKK65904.1"/>
    </source>
</evidence>
<sequence>MADLLRNSLRHKLYVTLMTDLTDPESPKVLAVARGKDTVAAKKCLGKLTPQQRAAVHTRRVDMGIVYGPVCNDLLPGSRMIVDRFHVAKQFNDVVDDLRKKNHAEVQGQVVEGRAEAV</sequence>
<dbReference type="InterPro" id="IPR047951">
    <property type="entry name" value="Transpos_ISL3"/>
</dbReference>
<proteinExistence type="predicted"/>
<accession>A0A0F8ZHM3</accession>
<dbReference type="EMBL" id="LAZR01060336">
    <property type="protein sequence ID" value="KKK65904.1"/>
    <property type="molecule type" value="Genomic_DNA"/>
</dbReference>